<keyword evidence="3" id="KW-1185">Reference proteome</keyword>
<evidence type="ECO:0000313" key="2">
    <source>
        <dbReference type="EMBL" id="RFC54631.1"/>
    </source>
</evidence>
<name>A0A3E1EYJ2_9FLAO</name>
<accession>A0A3E1EYJ2</accession>
<comment type="caution">
    <text evidence="2">The sequence shown here is derived from an EMBL/GenBank/DDBJ whole genome shotgun (WGS) entry which is preliminary data.</text>
</comment>
<proteinExistence type="predicted"/>
<feature type="transmembrane region" description="Helical" evidence="1">
    <location>
        <begin position="21"/>
        <end position="40"/>
    </location>
</feature>
<keyword evidence="1" id="KW-0472">Membrane</keyword>
<feature type="transmembrane region" description="Helical" evidence="1">
    <location>
        <begin position="99"/>
        <end position="117"/>
    </location>
</feature>
<keyword evidence="1" id="KW-0812">Transmembrane</keyword>
<dbReference type="EMBL" id="QURB01000003">
    <property type="protein sequence ID" value="RFC54631.1"/>
    <property type="molecule type" value="Genomic_DNA"/>
</dbReference>
<keyword evidence="1" id="KW-1133">Transmembrane helix</keyword>
<sequence length="174" mass="19444">MSELETLKEDNGNDSGFPKGLRILLILSSIYIAFTLIGALQQLLGGPLTEVQIEEQAADIYGGLAQLEDEGFGSDLKEMAETMINSAIYTNNEVFYLNYTLRLIESLIGAIAIVLMFQLKRIGFHVYIIYSIFPVIAMYLTMPQEFILTMSVVSLLLIGALFSLLYGRHIKHLN</sequence>
<reference evidence="2 3" key="1">
    <citation type="submission" date="2018-08" db="EMBL/GenBank/DDBJ databases">
        <title>The draft genome squence of Brumimicrobium sp. N62.</title>
        <authorList>
            <person name="Du Z.-J."/>
            <person name="Luo H.-R."/>
        </authorList>
    </citation>
    <scope>NUCLEOTIDE SEQUENCE [LARGE SCALE GENOMIC DNA]</scope>
    <source>
        <strain evidence="2 3">N62</strain>
    </source>
</reference>
<evidence type="ECO:0000256" key="1">
    <source>
        <dbReference type="SAM" id="Phobius"/>
    </source>
</evidence>
<protein>
    <submittedName>
        <fullName evidence="2">Uncharacterized protein</fullName>
    </submittedName>
</protein>
<feature type="transmembrane region" description="Helical" evidence="1">
    <location>
        <begin position="146"/>
        <end position="166"/>
    </location>
</feature>
<gene>
    <name evidence="2" type="ORF">DXU93_06485</name>
</gene>
<dbReference type="Proteomes" id="UP000257127">
    <property type="component" value="Unassembled WGS sequence"/>
</dbReference>
<organism evidence="2 3">
    <name type="scientific">Brumimicrobium aurantiacum</name>
    <dbReference type="NCBI Taxonomy" id="1737063"/>
    <lineage>
        <taxon>Bacteria</taxon>
        <taxon>Pseudomonadati</taxon>
        <taxon>Bacteroidota</taxon>
        <taxon>Flavobacteriia</taxon>
        <taxon>Flavobacteriales</taxon>
        <taxon>Crocinitomicaceae</taxon>
        <taxon>Brumimicrobium</taxon>
    </lineage>
</organism>
<feature type="transmembrane region" description="Helical" evidence="1">
    <location>
        <begin position="124"/>
        <end position="140"/>
    </location>
</feature>
<dbReference type="OrthoDB" id="1467410at2"/>
<evidence type="ECO:0000313" key="3">
    <source>
        <dbReference type="Proteomes" id="UP000257127"/>
    </source>
</evidence>
<dbReference type="AlphaFoldDB" id="A0A3E1EYJ2"/>
<dbReference type="RefSeq" id="WP_116880466.1">
    <property type="nucleotide sequence ID" value="NZ_QURB01000003.1"/>
</dbReference>